<feature type="transmembrane region" description="Helical" evidence="10">
    <location>
        <begin position="339"/>
        <end position="356"/>
    </location>
</feature>
<dbReference type="PANTHER" id="PTHR12468:SF2">
    <property type="entry name" value="GPI MANNOSYLTRANSFERASE 2"/>
    <property type="match status" value="1"/>
</dbReference>
<comment type="pathway">
    <text evidence="2">Glycolipid biosynthesis; glycosylphosphatidylinositol-anchor biosynthesis.</text>
</comment>
<evidence type="ECO:0000256" key="1">
    <source>
        <dbReference type="ARBA" id="ARBA00004477"/>
    </source>
</evidence>
<feature type="transmembrane region" description="Helical" evidence="10">
    <location>
        <begin position="289"/>
        <end position="310"/>
    </location>
</feature>
<dbReference type="AlphaFoldDB" id="A0A1F6AQY6"/>
<feature type="transmembrane region" description="Helical" evidence="10">
    <location>
        <begin position="93"/>
        <end position="118"/>
    </location>
</feature>
<feature type="transmembrane region" description="Helical" evidence="10">
    <location>
        <begin position="130"/>
        <end position="163"/>
    </location>
</feature>
<dbReference type="GO" id="GO:0000009">
    <property type="term" value="F:alpha-1,6-mannosyltransferase activity"/>
    <property type="evidence" value="ECO:0007669"/>
    <property type="project" value="InterPro"/>
</dbReference>
<dbReference type="InterPro" id="IPR007315">
    <property type="entry name" value="PIG-V/Gpi18"/>
</dbReference>
<feature type="transmembrane region" description="Helical" evidence="10">
    <location>
        <begin position="363"/>
        <end position="381"/>
    </location>
</feature>
<evidence type="ECO:0000256" key="9">
    <source>
        <dbReference type="ARBA" id="ARBA00023136"/>
    </source>
</evidence>
<evidence type="ECO:0000256" key="5">
    <source>
        <dbReference type="ARBA" id="ARBA00022679"/>
    </source>
</evidence>
<dbReference type="Proteomes" id="UP000176609">
    <property type="component" value="Unassembled WGS sequence"/>
</dbReference>
<evidence type="ECO:0000256" key="2">
    <source>
        <dbReference type="ARBA" id="ARBA00004687"/>
    </source>
</evidence>
<dbReference type="GO" id="GO:0004376">
    <property type="term" value="F:GPI mannosyltransferase activity"/>
    <property type="evidence" value="ECO:0007669"/>
    <property type="project" value="InterPro"/>
</dbReference>
<gene>
    <name evidence="11" type="ORF">A2960_00750</name>
</gene>
<dbReference type="Pfam" id="PF04188">
    <property type="entry name" value="Mannosyl_trans2"/>
    <property type="match status" value="1"/>
</dbReference>
<feature type="transmembrane region" description="Helical" evidence="10">
    <location>
        <begin position="216"/>
        <end position="239"/>
    </location>
</feature>
<protein>
    <recommendedName>
        <fullName evidence="13">Glycosyltransferase RgtA/B/C/D-like domain-containing protein</fullName>
    </recommendedName>
</protein>
<evidence type="ECO:0000256" key="10">
    <source>
        <dbReference type="SAM" id="Phobius"/>
    </source>
</evidence>
<evidence type="ECO:0000313" key="12">
    <source>
        <dbReference type="Proteomes" id="UP000176609"/>
    </source>
</evidence>
<keyword evidence="7" id="KW-0256">Endoplasmic reticulum</keyword>
<feature type="transmembrane region" description="Helical" evidence="10">
    <location>
        <begin position="67"/>
        <end position="87"/>
    </location>
</feature>
<dbReference type="UniPathway" id="UPA00196"/>
<organism evidence="11 12">
    <name type="scientific">Candidatus Gottesmanbacteria bacterium RIFCSPLOWO2_01_FULL_39_12b</name>
    <dbReference type="NCBI Taxonomy" id="1798388"/>
    <lineage>
        <taxon>Bacteria</taxon>
        <taxon>Candidatus Gottesmaniibacteriota</taxon>
    </lineage>
</organism>
<proteinExistence type="predicted"/>
<name>A0A1F6AQY6_9BACT</name>
<feature type="transmembrane region" description="Helical" evidence="10">
    <location>
        <begin position="169"/>
        <end position="195"/>
    </location>
</feature>
<dbReference type="PANTHER" id="PTHR12468">
    <property type="entry name" value="GPI MANNOSYLTRANSFERASE 2"/>
    <property type="match status" value="1"/>
</dbReference>
<dbReference type="GO" id="GO:0031501">
    <property type="term" value="C:mannosyltransferase complex"/>
    <property type="evidence" value="ECO:0007669"/>
    <property type="project" value="TreeGrafter"/>
</dbReference>
<dbReference type="GO" id="GO:0016020">
    <property type="term" value="C:membrane"/>
    <property type="evidence" value="ECO:0007669"/>
    <property type="project" value="GOC"/>
</dbReference>
<sequence length="387" mass="45090">MNIFIISIFFFWRVFLFFVAWTGEKFLPFSPRFPYSDILLITSHLPSWLWSFANFDGVHYLTIAKSSYSAQFTQVFFPLYPILVGIISKLFPILNLITVGLIVSNLSFFLSLEIFFKLLKLDYKKSDIKIILLFLISFPTSFYFGSFYSESVFLFFILCSFYLARTKRWWLSGFFGAAASATRLVGIFLLPALLWEWHQNEFKVKSSKYKVSNFHSLLSIFRSPITYLVPLGLIIYMLYLQINFGDFLYFWHSQPIFGAERSGSSIILLPQVIVRYIRILILVDYTQEIYWIALLELLITVFAFTALIIGHIRKVRLSYLIFSWLTVLTPTLTGTFSSMPRYVLLALPMYIVLGLIKNRLSKICILAVFISLLLFLTVLFTRGHWVG</sequence>
<keyword evidence="4" id="KW-0328">Glycosyltransferase</keyword>
<evidence type="ECO:0000256" key="3">
    <source>
        <dbReference type="ARBA" id="ARBA00022502"/>
    </source>
</evidence>
<dbReference type="GO" id="GO:0006506">
    <property type="term" value="P:GPI anchor biosynthetic process"/>
    <property type="evidence" value="ECO:0007669"/>
    <property type="project" value="UniProtKB-UniPathway"/>
</dbReference>
<accession>A0A1F6AQY6</accession>
<keyword evidence="6 10" id="KW-0812">Transmembrane</keyword>
<evidence type="ECO:0000256" key="4">
    <source>
        <dbReference type="ARBA" id="ARBA00022676"/>
    </source>
</evidence>
<comment type="subcellular location">
    <subcellularLocation>
        <location evidence="1">Endoplasmic reticulum membrane</location>
        <topology evidence="1">Multi-pass membrane protein</topology>
    </subcellularLocation>
</comment>
<reference evidence="11 12" key="1">
    <citation type="journal article" date="2016" name="Nat. Commun.">
        <title>Thousands of microbial genomes shed light on interconnected biogeochemical processes in an aquifer system.</title>
        <authorList>
            <person name="Anantharaman K."/>
            <person name="Brown C.T."/>
            <person name="Hug L.A."/>
            <person name="Sharon I."/>
            <person name="Castelle C.J."/>
            <person name="Probst A.J."/>
            <person name="Thomas B.C."/>
            <person name="Singh A."/>
            <person name="Wilkins M.J."/>
            <person name="Karaoz U."/>
            <person name="Brodie E.L."/>
            <person name="Williams K.H."/>
            <person name="Hubbard S.S."/>
            <person name="Banfield J.F."/>
        </authorList>
    </citation>
    <scope>NUCLEOTIDE SEQUENCE [LARGE SCALE GENOMIC DNA]</scope>
</reference>
<dbReference type="EMBL" id="MFJR01000007">
    <property type="protein sequence ID" value="OGG26687.1"/>
    <property type="molecule type" value="Genomic_DNA"/>
</dbReference>
<evidence type="ECO:0000256" key="6">
    <source>
        <dbReference type="ARBA" id="ARBA00022692"/>
    </source>
</evidence>
<keyword evidence="8 10" id="KW-1133">Transmembrane helix</keyword>
<evidence type="ECO:0000256" key="7">
    <source>
        <dbReference type="ARBA" id="ARBA00022824"/>
    </source>
</evidence>
<evidence type="ECO:0000256" key="8">
    <source>
        <dbReference type="ARBA" id="ARBA00022989"/>
    </source>
</evidence>
<keyword evidence="9 10" id="KW-0472">Membrane</keyword>
<evidence type="ECO:0008006" key="13">
    <source>
        <dbReference type="Google" id="ProtNLM"/>
    </source>
</evidence>
<keyword evidence="5" id="KW-0808">Transferase</keyword>
<keyword evidence="3" id="KW-0337">GPI-anchor biosynthesis</keyword>
<evidence type="ECO:0000313" key="11">
    <source>
        <dbReference type="EMBL" id="OGG26687.1"/>
    </source>
</evidence>
<comment type="caution">
    <text evidence="11">The sequence shown here is derived from an EMBL/GenBank/DDBJ whole genome shotgun (WGS) entry which is preliminary data.</text>
</comment>